<name>A0A1U7NHL1_9FIRM</name>
<dbReference type="RefSeq" id="WP_075818375.1">
    <property type="nucleotide sequence ID" value="NZ_MPJW01000088.1"/>
</dbReference>
<dbReference type="EMBL" id="MPJW01000088">
    <property type="protein sequence ID" value="OLU41292.1"/>
    <property type="molecule type" value="Genomic_DNA"/>
</dbReference>
<protein>
    <submittedName>
        <fullName evidence="2">Uncharacterized protein</fullName>
    </submittedName>
</protein>
<dbReference type="InterPro" id="IPR002053">
    <property type="entry name" value="Glyco_hydro_25"/>
</dbReference>
<evidence type="ECO:0000313" key="3">
    <source>
        <dbReference type="Proteomes" id="UP000186341"/>
    </source>
</evidence>
<dbReference type="Gene3D" id="3.90.1720.10">
    <property type="entry name" value="endopeptidase domain like (from Nostoc punctiforme)"/>
    <property type="match status" value="1"/>
</dbReference>
<dbReference type="Gene3D" id="3.20.20.80">
    <property type="entry name" value="Glycosidases"/>
    <property type="match status" value="1"/>
</dbReference>
<proteinExistence type="inferred from homology"/>
<gene>
    <name evidence="2" type="ORF">BO222_03465</name>
</gene>
<dbReference type="Proteomes" id="UP000186341">
    <property type="component" value="Unassembled WGS sequence"/>
</dbReference>
<dbReference type="OrthoDB" id="9765879at2"/>
<dbReference type="SUPFAM" id="SSF51445">
    <property type="entry name" value="(Trans)glycosidases"/>
    <property type="match status" value="1"/>
</dbReference>
<organism evidence="2 3">
    <name type="scientific">Ileibacterium valens</name>
    <dbReference type="NCBI Taxonomy" id="1862668"/>
    <lineage>
        <taxon>Bacteria</taxon>
        <taxon>Bacillati</taxon>
        <taxon>Bacillota</taxon>
        <taxon>Erysipelotrichia</taxon>
        <taxon>Erysipelotrichales</taxon>
        <taxon>Erysipelotrichaceae</taxon>
        <taxon>Ileibacterium</taxon>
    </lineage>
</organism>
<dbReference type="GO" id="GO:0016998">
    <property type="term" value="P:cell wall macromolecule catabolic process"/>
    <property type="evidence" value="ECO:0007669"/>
    <property type="project" value="InterPro"/>
</dbReference>
<dbReference type="PANTHER" id="PTHR34135:SF2">
    <property type="entry name" value="LYSOZYME"/>
    <property type="match status" value="1"/>
</dbReference>
<evidence type="ECO:0000256" key="1">
    <source>
        <dbReference type="ARBA" id="ARBA00010646"/>
    </source>
</evidence>
<dbReference type="GO" id="GO:0003796">
    <property type="term" value="F:lysozyme activity"/>
    <property type="evidence" value="ECO:0007669"/>
    <property type="project" value="InterPro"/>
</dbReference>
<dbReference type="PROSITE" id="PS51904">
    <property type="entry name" value="GLYCOSYL_HYDROL_F25_2"/>
    <property type="match status" value="1"/>
</dbReference>
<accession>A0A1U7NHL1</accession>
<dbReference type="GeneID" id="82202281"/>
<dbReference type="AlphaFoldDB" id="A0A1U7NHL1"/>
<dbReference type="PANTHER" id="PTHR34135">
    <property type="entry name" value="LYSOZYME"/>
    <property type="match status" value="1"/>
</dbReference>
<dbReference type="Pfam" id="PF01183">
    <property type="entry name" value="Glyco_hydro_25"/>
    <property type="match status" value="1"/>
</dbReference>
<sequence>MTKFDTFYNYSKGKAWDKYGKSWNVAYATGGDCNFAGQCVSLVKTYLLYLYGNKVKDSYGDAKDYWYGRKYNGILDLFNEASDLKNGDIVVSTGSDARYGHIFIYKDGQAFTQNCCNNPKASMYPLSWQGTITGILRPKVLISNFDLIPEHRIAKVKPDHEINIRVDNPVGRIVRTAKTGTEIEYTEKCVCYGHRYISWIENGKRLFMAVTPTEKQKDHWVDISSVKSKFKGVDISNYQPNFDFVKAKKDIDFAILRCGFATTEDLSFMRHIKEAKKAGVDIRAIYLFTYALNMNEVLAEADFAVECAKKAGLPKSTVIFFDMEGASIEYAKKQGINLTSSDVQKFTRAFMDRVKSHGYKTGYYTNLDWSKNKYNGFKKKSDELFWFARYNANPELTYDVLQYTSSGSVNGNPGPLDMNYWVTSKPSKPAEKPKEVWDKNAIVKVGSTVKSTSCSIAVVPGTNSAFRNNCVYIPALGGLVPLEDVTEAADTRDGKNDDVISTLASRVYLNPSKVTAVNAQLNLCMVNGYWVNAEPLMVKK</sequence>
<evidence type="ECO:0000313" key="2">
    <source>
        <dbReference type="EMBL" id="OLU41292.1"/>
    </source>
</evidence>
<dbReference type="InterPro" id="IPR017853">
    <property type="entry name" value="GH"/>
</dbReference>
<dbReference type="GO" id="GO:0009253">
    <property type="term" value="P:peptidoglycan catabolic process"/>
    <property type="evidence" value="ECO:0007669"/>
    <property type="project" value="InterPro"/>
</dbReference>
<reference evidence="2 3" key="1">
    <citation type="submission" date="2016-11" db="EMBL/GenBank/DDBJ databases">
        <title>Description of two novel members of the family Erysipelotrichaceae: Ileibacterium lipovorans gen. nov., sp. nov. and Dubosiella newyorkensis, gen. nov., sp. nov.</title>
        <authorList>
            <person name="Cox L.M."/>
            <person name="Sohn J."/>
            <person name="Tyrrell K.L."/>
            <person name="Citron D.M."/>
            <person name="Lawson P.A."/>
            <person name="Patel N.B."/>
            <person name="Iizumi T."/>
            <person name="Perez-Perez G.I."/>
            <person name="Goldstein E.J."/>
            <person name="Blaser M.J."/>
        </authorList>
    </citation>
    <scope>NUCLEOTIDE SEQUENCE [LARGE SCALE GENOMIC DNA]</scope>
    <source>
        <strain evidence="2 3">NYU-BL-A3</strain>
    </source>
</reference>
<comment type="caution">
    <text evidence="2">The sequence shown here is derived from an EMBL/GenBank/DDBJ whole genome shotgun (WGS) entry which is preliminary data.</text>
</comment>
<dbReference type="GO" id="GO:0016052">
    <property type="term" value="P:carbohydrate catabolic process"/>
    <property type="evidence" value="ECO:0007669"/>
    <property type="project" value="TreeGrafter"/>
</dbReference>
<comment type="similarity">
    <text evidence="1">Belongs to the glycosyl hydrolase 25 family.</text>
</comment>
<keyword evidence="3" id="KW-1185">Reference proteome</keyword>